<protein>
    <submittedName>
        <fullName evidence="12">Multifunctional hydroxymethylpyrimidine phosphokinase/4-amino-5-aminomethyl-2-methylpyrimidine hydrolase</fullName>
    </submittedName>
</protein>
<keyword evidence="6" id="KW-0547">Nucleotide-binding</keyword>
<dbReference type="EMBL" id="ANPE02000079">
    <property type="protein sequence ID" value="EMY35280.1"/>
    <property type="molecule type" value="Genomic_DNA"/>
</dbReference>
<dbReference type="SUPFAM" id="SSF48613">
    <property type="entry name" value="Heme oxygenase-like"/>
    <property type="match status" value="1"/>
</dbReference>
<dbReference type="Gene3D" id="3.40.1190.20">
    <property type="match status" value="1"/>
</dbReference>
<dbReference type="GO" id="GO:0009228">
    <property type="term" value="P:thiamine biosynthetic process"/>
    <property type="evidence" value="ECO:0007669"/>
    <property type="project" value="UniProtKB-KW"/>
</dbReference>
<dbReference type="FunFam" id="3.40.1190.20:FF:000003">
    <property type="entry name" value="Phosphomethylpyrimidine kinase ThiD"/>
    <property type="match status" value="1"/>
</dbReference>
<dbReference type="InterPro" id="IPR029056">
    <property type="entry name" value="Ribokinase-like"/>
</dbReference>
<comment type="caution">
    <text evidence="12">The sequence shown here is derived from an EMBL/GenBank/DDBJ whole genome shotgun (WGS) entry which is preliminary data.</text>
</comment>
<comment type="catalytic activity">
    <reaction evidence="2">
        <text>4-amino-2-methyl-5-(phosphooxymethyl)pyrimidine + ATP = 4-amino-2-methyl-5-(diphosphooxymethyl)pyrimidine + ADP</text>
        <dbReference type="Rhea" id="RHEA:19893"/>
        <dbReference type="ChEBI" id="CHEBI:30616"/>
        <dbReference type="ChEBI" id="CHEBI:57841"/>
        <dbReference type="ChEBI" id="CHEBI:58354"/>
        <dbReference type="ChEBI" id="CHEBI:456216"/>
        <dbReference type="EC" id="2.7.4.7"/>
    </reaction>
</comment>
<proteinExistence type="predicted"/>
<evidence type="ECO:0000256" key="3">
    <source>
        <dbReference type="ARBA" id="ARBA00003848"/>
    </source>
</evidence>
<dbReference type="Pfam" id="PF03070">
    <property type="entry name" value="TENA_THI-4"/>
    <property type="match status" value="1"/>
</dbReference>
<dbReference type="PANTHER" id="PTHR20858">
    <property type="entry name" value="PHOSPHOMETHYLPYRIMIDINE KINASE"/>
    <property type="match status" value="1"/>
</dbReference>
<feature type="domain" description="Pyridoxamine kinase/Phosphomethylpyrimidine kinase" evidence="11">
    <location>
        <begin position="16"/>
        <end position="267"/>
    </location>
</feature>
<dbReference type="InterPro" id="IPR016084">
    <property type="entry name" value="Haem_Oase-like_multi-hlx"/>
</dbReference>
<dbReference type="GO" id="GO:0008972">
    <property type="term" value="F:phosphomethylpyrimidine kinase activity"/>
    <property type="evidence" value="ECO:0007669"/>
    <property type="project" value="UniProtKB-EC"/>
</dbReference>
<evidence type="ECO:0000256" key="7">
    <source>
        <dbReference type="ARBA" id="ARBA00022777"/>
    </source>
</evidence>
<dbReference type="RefSeq" id="WP_005267837.1">
    <property type="nucleotide sequence ID" value="NZ_ANPE02000079.1"/>
</dbReference>
<dbReference type="OrthoDB" id="34166at2"/>
<dbReference type="InterPro" id="IPR004305">
    <property type="entry name" value="Thiaminase-2/PQQC"/>
</dbReference>
<keyword evidence="13" id="KW-1185">Reference proteome</keyword>
<dbReference type="GO" id="GO:0008902">
    <property type="term" value="F:hydroxymethylpyrimidine kinase activity"/>
    <property type="evidence" value="ECO:0007669"/>
    <property type="project" value="UniProtKB-EC"/>
</dbReference>
<keyword evidence="8" id="KW-0067">ATP-binding</keyword>
<dbReference type="CDD" id="cd19365">
    <property type="entry name" value="TenA_C-like"/>
    <property type="match status" value="1"/>
</dbReference>
<evidence type="ECO:0000313" key="12">
    <source>
        <dbReference type="EMBL" id="EMY35280.1"/>
    </source>
</evidence>
<dbReference type="Gene3D" id="1.20.910.10">
    <property type="entry name" value="Heme oxygenase-like"/>
    <property type="match status" value="1"/>
</dbReference>
<accession>N1V1U0</accession>
<keyword evidence="7 12" id="KW-0418">Kinase</keyword>
<dbReference type="GO" id="GO:0005524">
    <property type="term" value="F:ATP binding"/>
    <property type="evidence" value="ECO:0007669"/>
    <property type="project" value="UniProtKB-KW"/>
</dbReference>
<dbReference type="GO" id="GO:0009229">
    <property type="term" value="P:thiamine diphosphate biosynthetic process"/>
    <property type="evidence" value="ECO:0007669"/>
    <property type="project" value="UniProtKB-UniPathway"/>
</dbReference>
<evidence type="ECO:0000313" key="13">
    <source>
        <dbReference type="Proteomes" id="UP000010729"/>
    </source>
</evidence>
<dbReference type="Pfam" id="PF08543">
    <property type="entry name" value="Phos_pyr_kin"/>
    <property type="match status" value="1"/>
</dbReference>
<dbReference type="InterPro" id="IPR013749">
    <property type="entry name" value="PM/HMP-P_kinase-1"/>
</dbReference>
<evidence type="ECO:0000259" key="10">
    <source>
        <dbReference type="Pfam" id="PF03070"/>
    </source>
</evidence>
<comment type="catalytic activity">
    <reaction evidence="1">
        <text>4-amino-5-hydroxymethyl-2-methylpyrimidine + ATP = 4-amino-2-methyl-5-(phosphooxymethyl)pyrimidine + ADP + H(+)</text>
        <dbReference type="Rhea" id="RHEA:23096"/>
        <dbReference type="ChEBI" id="CHEBI:15378"/>
        <dbReference type="ChEBI" id="CHEBI:16892"/>
        <dbReference type="ChEBI" id="CHEBI:30616"/>
        <dbReference type="ChEBI" id="CHEBI:58354"/>
        <dbReference type="ChEBI" id="CHEBI:456216"/>
        <dbReference type="EC" id="2.7.1.49"/>
    </reaction>
</comment>
<dbReference type="UniPathway" id="UPA00060">
    <property type="reaction ID" value="UER00138"/>
</dbReference>
<keyword evidence="5" id="KW-0808">Transferase</keyword>
<comment type="pathway">
    <text evidence="4">Cofactor biosynthesis; thiamine diphosphate biosynthesis; 4-amino-2-methyl-5-diphosphomethylpyrimidine from 5-amino-1-(5-phospho-D-ribosyl)imidazole: step 3/3.</text>
</comment>
<evidence type="ECO:0000256" key="9">
    <source>
        <dbReference type="ARBA" id="ARBA00022977"/>
    </source>
</evidence>
<dbReference type="GO" id="GO:0016787">
    <property type="term" value="F:hydrolase activity"/>
    <property type="evidence" value="ECO:0007669"/>
    <property type="project" value="UniProtKB-KW"/>
</dbReference>
<organism evidence="12 13">
    <name type="scientific">Arthrobacter crystallopoietes BAB-32</name>
    <dbReference type="NCBI Taxonomy" id="1246476"/>
    <lineage>
        <taxon>Bacteria</taxon>
        <taxon>Bacillati</taxon>
        <taxon>Actinomycetota</taxon>
        <taxon>Actinomycetes</taxon>
        <taxon>Micrococcales</taxon>
        <taxon>Micrococcaceae</taxon>
        <taxon>Crystallibacter</taxon>
    </lineage>
</organism>
<name>N1V1U0_9MICC</name>
<dbReference type="SUPFAM" id="SSF53613">
    <property type="entry name" value="Ribokinase-like"/>
    <property type="match status" value="1"/>
</dbReference>
<evidence type="ECO:0000256" key="8">
    <source>
        <dbReference type="ARBA" id="ARBA00022840"/>
    </source>
</evidence>
<keyword evidence="9" id="KW-0784">Thiamine biosynthesis</keyword>
<evidence type="ECO:0000256" key="1">
    <source>
        <dbReference type="ARBA" id="ARBA00000151"/>
    </source>
</evidence>
<dbReference type="GO" id="GO:0005829">
    <property type="term" value="C:cytosol"/>
    <property type="evidence" value="ECO:0007669"/>
    <property type="project" value="TreeGrafter"/>
</dbReference>
<dbReference type="InterPro" id="IPR004399">
    <property type="entry name" value="HMP/HMP-P_kinase_dom"/>
</dbReference>
<comment type="function">
    <text evidence="3">Catalyzes the phosphorylation of hydroxymethylpyrimidine phosphate (HMP-P) to HMP-PP, and of HMP to HMP-P.</text>
</comment>
<evidence type="ECO:0000256" key="6">
    <source>
        <dbReference type="ARBA" id="ARBA00022741"/>
    </source>
</evidence>
<dbReference type="AlphaFoldDB" id="N1V1U0"/>
<sequence length="496" mass="53306">MKTRSIPRVLSIAGTDPSGGAGIQADLKSIAANGGYGMAAVTALVAQNTRGVRSVHTPPAAFLLEQLDAVSDDVAIDAVKIGMLGSADIIGTVGKWLVKTAPAVVVVDPVMVATSGDRLLEASAEEALRSLLQHADLVTPNLPELGVLLNEPAAQDWETALAQGRELSRRYDVTVLVKGGHLPGGDCPDALVDVHGRLAEETVEFRTERVATANTHGTGCSLSAAVATVQARTGDWTESLKQVKDWLYGALLRADELEVGQGNGPIHHFHHHVAPPRSAFSQQCWDRTAGLRKGIFDLPFIRQLADGTLPEADFAYYLAQDALYLADYSRALARASSMAPTAAEQLFWAKGAYNCIEVEAALHREWLTGRDVTDRQGPVTKQYVDHLLSAGTSGGYAELVAAVIPCFWLYAHVGEVLHAQYRGTGAADHPYGAWLDTYADEEFAEATRQAVGIMDDVAARSSAEERRRMLAAFEESSLYELRFFDAPRLYAAASAE</sequence>
<feature type="domain" description="Thiaminase-2/PQQC" evidence="10">
    <location>
        <begin position="291"/>
        <end position="486"/>
    </location>
</feature>
<evidence type="ECO:0000256" key="4">
    <source>
        <dbReference type="ARBA" id="ARBA00004769"/>
    </source>
</evidence>
<dbReference type="PANTHER" id="PTHR20858:SF17">
    <property type="entry name" value="HYDROXYMETHYLPYRIMIDINE_PHOSPHOMETHYLPYRIMIDINE KINASE THI20-RELATED"/>
    <property type="match status" value="1"/>
</dbReference>
<evidence type="ECO:0000259" key="11">
    <source>
        <dbReference type="Pfam" id="PF08543"/>
    </source>
</evidence>
<dbReference type="NCBIfam" id="TIGR00097">
    <property type="entry name" value="HMP-P_kinase"/>
    <property type="match status" value="1"/>
</dbReference>
<gene>
    <name evidence="12" type="ORF">D477_005311</name>
</gene>
<keyword evidence="12" id="KW-0378">Hydrolase</keyword>
<dbReference type="Proteomes" id="UP000010729">
    <property type="component" value="Unassembled WGS sequence"/>
</dbReference>
<evidence type="ECO:0000256" key="5">
    <source>
        <dbReference type="ARBA" id="ARBA00022679"/>
    </source>
</evidence>
<evidence type="ECO:0000256" key="2">
    <source>
        <dbReference type="ARBA" id="ARBA00000565"/>
    </source>
</evidence>
<reference evidence="12 13" key="1">
    <citation type="journal article" date="2013" name="Genome Announc.">
        <title>Draft Genome Sequence of Arthrobacter crystallopoietes Strain BAB-32, Revealing Genes for Bioremediation.</title>
        <authorList>
            <person name="Joshi M.N."/>
            <person name="Pandit A.S."/>
            <person name="Sharma A."/>
            <person name="Pandya R.V."/>
            <person name="Desai S.M."/>
            <person name="Saxena A.K."/>
            <person name="Bagatharia S.B."/>
        </authorList>
    </citation>
    <scope>NUCLEOTIDE SEQUENCE [LARGE SCALE GENOMIC DNA]</scope>
    <source>
        <strain evidence="12 13">BAB-32</strain>
    </source>
</reference>
<dbReference type="CDD" id="cd01169">
    <property type="entry name" value="HMPP_kinase"/>
    <property type="match status" value="1"/>
</dbReference>